<evidence type="ECO:0000313" key="11">
    <source>
        <dbReference type="Proteomes" id="UP000594260"/>
    </source>
</evidence>
<dbReference type="GO" id="GO:0005743">
    <property type="term" value="C:mitochondrial inner membrane"/>
    <property type="evidence" value="ECO:0007669"/>
    <property type="project" value="UniProtKB-SubCell"/>
</dbReference>
<evidence type="ECO:0000256" key="1">
    <source>
        <dbReference type="ARBA" id="ARBA00007479"/>
    </source>
</evidence>
<dbReference type="InParanoid" id="A0A7M7KQW9"/>
<accession>A0A7M7KQW9</accession>
<dbReference type="GO" id="GO:0045259">
    <property type="term" value="C:proton-transporting ATP synthase complex"/>
    <property type="evidence" value="ECO:0007669"/>
    <property type="project" value="UniProtKB-KW"/>
</dbReference>
<dbReference type="OMA" id="PEEWFTF"/>
<keyword evidence="6 9" id="KW-0406">Ion transport</keyword>
<evidence type="ECO:0000313" key="10">
    <source>
        <dbReference type="EnsemblMetazoa" id="XP_022667400"/>
    </source>
</evidence>
<keyword evidence="2 9" id="KW-0813">Transport</keyword>
<sequence length="259" mass="29695">MLSRLVIARVAPRAILGSRCSSSVGNPGCPPGREILTGIEEGPERDLVNFPRLKRPLYPGKVRMGIFPEEWFTALYPKTGVTGPYLFGTGLLTYLYSKEIFLLDHEFYVGLTIVIILATTIKKFGPELAKFLDAEMDKEEAEMKKEVDDEFTSHEQGIKDEELHQWQLQNRIPMLLEAKKENVALQLETEFRQRQLQVYEEVKKRLDYQLEVVNIERRLQQKHMVDWVVSNVLKSISDKQEKDALAKCISDLKSLAAKA</sequence>
<keyword evidence="4 9" id="KW-0375">Hydrogen ion transport</keyword>
<dbReference type="EnsemblMetazoa" id="XM_022811665">
    <property type="protein sequence ID" value="XP_022667400"/>
    <property type="gene ID" value="LOC111252962"/>
</dbReference>
<organism evidence="10 11">
    <name type="scientific">Varroa destructor</name>
    <name type="common">Honeybee mite</name>
    <dbReference type="NCBI Taxonomy" id="109461"/>
    <lineage>
        <taxon>Eukaryota</taxon>
        <taxon>Metazoa</taxon>
        <taxon>Ecdysozoa</taxon>
        <taxon>Arthropoda</taxon>
        <taxon>Chelicerata</taxon>
        <taxon>Arachnida</taxon>
        <taxon>Acari</taxon>
        <taxon>Parasitiformes</taxon>
        <taxon>Mesostigmata</taxon>
        <taxon>Gamasina</taxon>
        <taxon>Dermanyssoidea</taxon>
        <taxon>Varroidae</taxon>
        <taxon>Varroa</taxon>
    </lineage>
</organism>
<reference evidence="10" key="1">
    <citation type="submission" date="2021-01" db="UniProtKB">
        <authorList>
            <consortium name="EnsemblMetazoa"/>
        </authorList>
    </citation>
    <scope>IDENTIFICATION</scope>
</reference>
<dbReference type="CTD" id="39143"/>
<name>A0A7M7KQW9_VARDE</name>
<dbReference type="GO" id="GO:0046933">
    <property type="term" value="F:proton-transporting ATP synthase activity, rotational mechanism"/>
    <property type="evidence" value="ECO:0007669"/>
    <property type="project" value="TreeGrafter"/>
</dbReference>
<dbReference type="InterPro" id="IPR013837">
    <property type="entry name" value="ATP_synth_F0_suB"/>
</dbReference>
<dbReference type="KEGG" id="vde:111252962"/>
<evidence type="ECO:0000256" key="2">
    <source>
        <dbReference type="ARBA" id="ARBA00022448"/>
    </source>
</evidence>
<evidence type="ECO:0000256" key="4">
    <source>
        <dbReference type="ARBA" id="ARBA00022781"/>
    </source>
</evidence>
<keyword evidence="7 9" id="KW-0496">Mitochondrion</keyword>
<evidence type="ECO:0000256" key="7">
    <source>
        <dbReference type="ARBA" id="ARBA00023128"/>
    </source>
</evidence>
<dbReference type="GeneID" id="111252962"/>
<dbReference type="SUPFAM" id="SSF161060">
    <property type="entry name" value="ATP synthase B chain-like"/>
    <property type="match status" value="1"/>
</dbReference>
<comment type="subunit">
    <text evidence="9">F-type ATPases have 2 components, CF(1) - the catalytic core - and CF(0) - the membrane proton channel. CF(1) and CF(0) have multiple subunits.</text>
</comment>
<dbReference type="InterPro" id="IPR008688">
    <property type="entry name" value="ATP_synth_Bsub_B/MI25"/>
</dbReference>
<dbReference type="Gene3D" id="1.20.5.2210">
    <property type="match status" value="1"/>
</dbReference>
<comment type="similarity">
    <text evidence="1 9">Belongs to the eukaryotic ATPase B chain family.</text>
</comment>
<comment type="subcellular location">
    <subcellularLocation>
        <location evidence="9">Mitochondrion</location>
    </subcellularLocation>
    <subcellularLocation>
        <location evidence="9">Mitochondrion inner membrane</location>
    </subcellularLocation>
</comment>
<keyword evidence="8 9" id="KW-0472">Membrane</keyword>
<dbReference type="AlphaFoldDB" id="A0A7M7KQW9"/>
<evidence type="ECO:0000256" key="6">
    <source>
        <dbReference type="ARBA" id="ARBA00023065"/>
    </source>
</evidence>
<protein>
    <recommendedName>
        <fullName evidence="9">ATP synthase subunit b</fullName>
    </recommendedName>
</protein>
<dbReference type="PANTHER" id="PTHR12733">
    <property type="entry name" value="MITOCHONDRIAL ATP SYNTHASE B CHAIN"/>
    <property type="match status" value="1"/>
</dbReference>
<dbReference type="OrthoDB" id="67388at2759"/>
<dbReference type="Proteomes" id="UP000594260">
    <property type="component" value="Unplaced"/>
</dbReference>
<evidence type="ECO:0000256" key="9">
    <source>
        <dbReference type="RuleBase" id="RU368017"/>
    </source>
</evidence>
<evidence type="ECO:0000256" key="3">
    <source>
        <dbReference type="ARBA" id="ARBA00022547"/>
    </source>
</evidence>
<keyword evidence="3 9" id="KW-0138">CF(0)</keyword>
<dbReference type="RefSeq" id="XP_022667400.1">
    <property type="nucleotide sequence ID" value="XM_022811665.1"/>
</dbReference>
<keyword evidence="5 9" id="KW-0999">Mitochondrion inner membrane</keyword>
<evidence type="ECO:0000256" key="8">
    <source>
        <dbReference type="ARBA" id="ARBA00023136"/>
    </source>
</evidence>
<proteinExistence type="inferred from homology"/>
<dbReference type="FunCoup" id="A0A7M7KQW9">
    <property type="interactions" value="1029"/>
</dbReference>
<evidence type="ECO:0000256" key="5">
    <source>
        <dbReference type="ARBA" id="ARBA00022792"/>
    </source>
</evidence>
<keyword evidence="11" id="KW-1185">Reference proteome</keyword>
<dbReference type="Pfam" id="PF05405">
    <property type="entry name" value="Mt_ATP-synt_B"/>
    <property type="match status" value="1"/>
</dbReference>
<dbReference type="PANTHER" id="PTHR12733:SF3">
    <property type="entry name" value="ATP SYNTHASE F(0) COMPLEX SUBUNIT B1, MITOCHONDRIAL"/>
    <property type="match status" value="1"/>
</dbReference>
<comment type="function">
    <text evidence="9">Subunit b, of the mitochondrial membrane ATP synthase complex (F(1)F(0) ATP synthase or Complex V) that produces ATP from ADP in the presence of a proton gradient across the membrane which is generated by electron transport complexes of the respiratory chain. ATP synthase complex consist of a soluble F(1) head domain - the catalytic core - and a membrane F(1) domain - the membrane proton channel. These two domains are linked by a central stalk rotating inside the F(1) region and a stationary peripheral stalk. During catalysis, ATP synthesis in the catalytic domain of F(1) is coupled via a rotary mechanism of the central stalk subunits to proton translocation. In vivo, can only synthesize ATP although its ATP hydrolase activity can be activated artificially in vitro. Part of the complex F(0) domain. Part of the complex F(0) domain and the peripheric stalk, which acts as a stator to hold the catalytic alpha(3)beta(3) subcomplex and subunit a/ATP6 static relative to the rotary elements.</text>
</comment>